<comment type="caution">
    <text evidence="1">The sequence shown here is derived from an EMBL/GenBank/DDBJ whole genome shotgun (WGS) entry which is preliminary data.</text>
</comment>
<dbReference type="Proteomes" id="UP000789901">
    <property type="component" value="Unassembled WGS sequence"/>
</dbReference>
<reference evidence="1 2" key="1">
    <citation type="submission" date="2021-06" db="EMBL/GenBank/DDBJ databases">
        <authorList>
            <person name="Kallberg Y."/>
            <person name="Tangrot J."/>
            <person name="Rosling A."/>
        </authorList>
    </citation>
    <scope>NUCLEOTIDE SEQUENCE [LARGE SCALE GENOMIC DNA]</scope>
    <source>
        <strain evidence="1 2">120-4 pot B 10/14</strain>
    </source>
</reference>
<sequence length="63" mass="7139">MNSKISESSVADNGDDDDLQYINIKDENLPLLCDCVGGWQYEMSNHHQTNNTSRYTQWSDAGI</sequence>
<protein>
    <submittedName>
        <fullName evidence="1">21213_t:CDS:1</fullName>
    </submittedName>
</protein>
<evidence type="ECO:0000313" key="2">
    <source>
        <dbReference type="Proteomes" id="UP000789901"/>
    </source>
</evidence>
<gene>
    <name evidence="1" type="ORF">GMARGA_LOCUS5209</name>
</gene>
<accession>A0ABN7UF93</accession>
<organism evidence="1 2">
    <name type="scientific">Gigaspora margarita</name>
    <dbReference type="NCBI Taxonomy" id="4874"/>
    <lineage>
        <taxon>Eukaryota</taxon>
        <taxon>Fungi</taxon>
        <taxon>Fungi incertae sedis</taxon>
        <taxon>Mucoromycota</taxon>
        <taxon>Glomeromycotina</taxon>
        <taxon>Glomeromycetes</taxon>
        <taxon>Diversisporales</taxon>
        <taxon>Gigasporaceae</taxon>
        <taxon>Gigaspora</taxon>
    </lineage>
</organism>
<feature type="non-terminal residue" evidence="1">
    <location>
        <position position="63"/>
    </location>
</feature>
<keyword evidence="2" id="KW-1185">Reference proteome</keyword>
<dbReference type="EMBL" id="CAJVQB010002177">
    <property type="protein sequence ID" value="CAG8565134.1"/>
    <property type="molecule type" value="Genomic_DNA"/>
</dbReference>
<proteinExistence type="predicted"/>
<name>A0ABN7UF93_GIGMA</name>
<evidence type="ECO:0000313" key="1">
    <source>
        <dbReference type="EMBL" id="CAG8565134.1"/>
    </source>
</evidence>